<dbReference type="InterPro" id="IPR029055">
    <property type="entry name" value="Ntn_hydrolases_N"/>
</dbReference>
<proteinExistence type="inferred from homology"/>
<feature type="domain" description="Proteasome alpha-type subunits" evidence="6">
    <location>
        <begin position="11"/>
        <end position="33"/>
    </location>
</feature>
<evidence type="ECO:0000259" key="6">
    <source>
        <dbReference type="PROSITE" id="PS00388"/>
    </source>
</evidence>
<dbReference type="SMART" id="SM00948">
    <property type="entry name" value="Proteasome_A_N"/>
    <property type="match status" value="1"/>
</dbReference>
<dbReference type="PROSITE" id="PS51475">
    <property type="entry name" value="PROTEASOME_ALPHA_2"/>
    <property type="match status" value="1"/>
</dbReference>
<dbReference type="InterPro" id="IPR019982">
    <property type="entry name" value="Proteasome_asu_arc"/>
</dbReference>
<dbReference type="CDD" id="cd03756">
    <property type="entry name" value="proteasome_alpha_archeal"/>
    <property type="match status" value="1"/>
</dbReference>
<dbReference type="PANTHER" id="PTHR11599">
    <property type="entry name" value="PROTEASOME SUBUNIT ALPHA/BETA"/>
    <property type="match status" value="1"/>
</dbReference>
<accession>A0ABT4IGL2</accession>
<comment type="caution">
    <text evidence="7">The sequence shown here is derived from an EMBL/GenBank/DDBJ whole genome shotgun (WGS) entry which is preliminary data.</text>
</comment>
<dbReference type="GO" id="GO:0000502">
    <property type="term" value="C:proteasome complex"/>
    <property type="evidence" value="ECO:0007669"/>
    <property type="project" value="UniProtKB-KW"/>
</dbReference>
<dbReference type="NCBIfam" id="NF003075">
    <property type="entry name" value="PRK03996.1"/>
    <property type="match status" value="1"/>
</dbReference>
<dbReference type="RefSeq" id="WP_268925092.1">
    <property type="nucleotide sequence ID" value="NZ_JAPTGB010000012.1"/>
</dbReference>
<dbReference type="GO" id="GO:0016787">
    <property type="term" value="F:hydrolase activity"/>
    <property type="evidence" value="ECO:0007669"/>
    <property type="project" value="UniProtKB-KW"/>
</dbReference>
<evidence type="ECO:0000313" key="8">
    <source>
        <dbReference type="Proteomes" id="UP001141422"/>
    </source>
</evidence>
<dbReference type="Pfam" id="PF10584">
    <property type="entry name" value="Proteasome_A_N"/>
    <property type="match status" value="1"/>
</dbReference>
<evidence type="ECO:0000256" key="3">
    <source>
        <dbReference type="HAMAP-Rule" id="MF_00289"/>
    </source>
</evidence>
<keyword evidence="2 3" id="KW-0647">Proteasome</keyword>
<dbReference type="InterPro" id="IPR001353">
    <property type="entry name" value="Proteasome_sua/b"/>
</dbReference>
<evidence type="ECO:0000256" key="5">
    <source>
        <dbReference type="RuleBase" id="RU000552"/>
    </source>
</evidence>
<dbReference type="InterPro" id="IPR023332">
    <property type="entry name" value="Proteasome_alpha-type"/>
</dbReference>
<comment type="subcellular location">
    <subcellularLocation>
        <location evidence="3 5">Cytoplasm</location>
    </subcellularLocation>
</comment>
<dbReference type="InterPro" id="IPR050115">
    <property type="entry name" value="Proteasome_alpha"/>
</dbReference>
<organism evidence="7 8">
    <name type="scientific">Methanocorpusculum petauri</name>
    <dbReference type="NCBI Taxonomy" id="3002863"/>
    <lineage>
        <taxon>Archaea</taxon>
        <taxon>Methanobacteriati</taxon>
        <taxon>Methanobacteriota</taxon>
        <taxon>Stenosarchaea group</taxon>
        <taxon>Methanomicrobia</taxon>
        <taxon>Methanomicrobiales</taxon>
        <taxon>Methanocorpusculaceae</taxon>
        <taxon>Methanocorpusculum</taxon>
    </lineage>
</organism>
<keyword evidence="7" id="KW-0378">Hydrolase</keyword>
<dbReference type="NCBIfam" id="TIGR03633">
    <property type="entry name" value="arc_protsome_A"/>
    <property type="match status" value="1"/>
</dbReference>
<keyword evidence="1 3" id="KW-0963">Cytoplasm</keyword>
<dbReference type="Proteomes" id="UP001141422">
    <property type="component" value="Unassembled WGS sequence"/>
</dbReference>
<dbReference type="InterPro" id="IPR000426">
    <property type="entry name" value="Proteasome_asu_N"/>
</dbReference>
<dbReference type="PROSITE" id="PS00388">
    <property type="entry name" value="PROTEASOME_ALPHA_1"/>
    <property type="match status" value="1"/>
</dbReference>
<gene>
    <name evidence="3 7" type="primary">psmA</name>
    <name evidence="7" type="ORF">O0S10_06565</name>
</gene>
<comment type="similarity">
    <text evidence="3 4 5">Belongs to the peptidase T1A family.</text>
</comment>
<sequence length="275" mass="29982">MQPQQYQMGGYDRAITMFSPDGRLYQVEYAREAVKRGTTAVGIKCKTGVVLLVDKRVSSRLLEPSSIEKIFMIDEHIGVASSGLVGDARALVDRARIEAQINRVSYGEPIDVETLAKKLCDHMQTYTLFGGARPYGTALLIAGVDSEGGETRYRLFETDPSGTLLEYTATGIGIGRPAVMKLFESEYVENMTAEEAIDLGLKALHTATEGKFDVNTVEIGIAGSYSAKKRTSKKVEAPVGSETAVLPFRKLNAEEVKTAVMKFSKAHAEDKKTDA</sequence>
<dbReference type="SUPFAM" id="SSF56235">
    <property type="entry name" value="N-terminal nucleophile aminohydrolases (Ntn hydrolases)"/>
    <property type="match status" value="1"/>
</dbReference>
<dbReference type="Pfam" id="PF00227">
    <property type="entry name" value="Proteasome"/>
    <property type="match status" value="1"/>
</dbReference>
<keyword evidence="8" id="KW-1185">Reference proteome</keyword>
<evidence type="ECO:0000256" key="2">
    <source>
        <dbReference type="ARBA" id="ARBA00022942"/>
    </source>
</evidence>
<comment type="activity regulation">
    <text evidence="3">The formation of the proteasomal ATPase PAN-20S proteasome complex, via the docking of the C-termini of PAN into the intersubunit pockets in the alpha-rings, triggers opening of the gate for substrate entry. Interconversion between the open-gate and close-gate conformations leads to a dynamic regulation of the 20S proteasome proteolysis activity.</text>
</comment>
<evidence type="ECO:0000256" key="1">
    <source>
        <dbReference type="ARBA" id="ARBA00022490"/>
    </source>
</evidence>
<reference evidence="7" key="1">
    <citation type="submission" date="2022-12" db="EMBL/GenBank/DDBJ databases">
        <title>Isolation and characterisation of novel Methanocorpusculum spp. from native Australian herbivores indicates the genus is ancestrally host-associated.</title>
        <authorList>
            <person name="Volmer J.G."/>
            <person name="Soo R.M."/>
            <person name="Evans P.N."/>
            <person name="Hoedt E.C."/>
            <person name="Astorga Alsina A.L."/>
            <person name="Woodcroft B.J."/>
            <person name="Tyson G.W."/>
            <person name="Hugenholtz P."/>
            <person name="Morrison M."/>
        </authorList>
    </citation>
    <scope>NUCLEOTIDE SEQUENCE</scope>
    <source>
        <strain evidence="7">MG</strain>
    </source>
</reference>
<comment type="function">
    <text evidence="3 5">Component of the proteasome core, a large protease complex with broad specificity involved in protein degradation.</text>
</comment>
<dbReference type="HAMAP" id="MF_00289_A">
    <property type="entry name" value="Proteasome_A_A"/>
    <property type="match status" value="1"/>
</dbReference>
<name>A0ABT4IGL2_9EURY</name>
<dbReference type="EMBL" id="JAPTGB010000012">
    <property type="protein sequence ID" value="MCZ0860891.1"/>
    <property type="molecule type" value="Genomic_DNA"/>
</dbReference>
<comment type="subunit">
    <text evidence="3 5">The 20S proteasome core is composed of 14 alpha and 14 beta subunits that assemble into four stacked heptameric rings, resulting in a barrel-shaped structure. The two inner rings, each composed of seven catalytic beta subunits, are sandwiched by two outer rings, each composed of seven alpha subunits. The catalytic chamber with the active sites is on the inside of the barrel. Has a gated structure, the ends of the cylinder being occluded by the N-termini of the alpha-subunits. Is capped at one or both ends by the proteasome regulatory ATPase, PAN.</text>
</comment>
<dbReference type="Gene3D" id="3.60.20.10">
    <property type="entry name" value="Glutamine Phosphoribosylpyrophosphate, subunit 1, domain 1"/>
    <property type="match status" value="1"/>
</dbReference>
<evidence type="ECO:0000256" key="4">
    <source>
        <dbReference type="PROSITE-ProRule" id="PRU00808"/>
    </source>
</evidence>
<protein>
    <recommendedName>
        <fullName evidence="3 5">Proteasome subunit alpha</fullName>
    </recommendedName>
    <alternativeName>
        <fullName evidence="3">20S proteasome alpha subunit</fullName>
    </alternativeName>
    <alternativeName>
        <fullName evidence="3">Proteasome core protein PsmA</fullName>
    </alternativeName>
</protein>
<evidence type="ECO:0000313" key="7">
    <source>
        <dbReference type="EMBL" id="MCZ0860891.1"/>
    </source>
</evidence>